<evidence type="ECO:0000313" key="3">
    <source>
        <dbReference type="Proteomes" id="UP000694393"/>
    </source>
</evidence>
<dbReference type="Ensembl" id="ENSPCET00000014740.1">
    <property type="protein sequence ID" value="ENSPCEP00000014219.1"/>
    <property type="gene ID" value="ENSPCEG00000011280.1"/>
</dbReference>
<protein>
    <recommendedName>
        <fullName evidence="1">Ceramide kinase C-terminal domain-containing protein</fullName>
    </recommendedName>
</protein>
<dbReference type="SUPFAM" id="SSF111331">
    <property type="entry name" value="NAD kinase/diacylglycerol kinase-like"/>
    <property type="match status" value="1"/>
</dbReference>
<reference evidence="2" key="1">
    <citation type="submission" date="2025-08" db="UniProtKB">
        <authorList>
            <consortium name="Ensembl"/>
        </authorList>
    </citation>
    <scope>IDENTIFICATION</scope>
</reference>
<keyword evidence="3" id="KW-1185">Reference proteome</keyword>
<dbReference type="GO" id="GO:0006672">
    <property type="term" value="P:ceramide metabolic process"/>
    <property type="evidence" value="ECO:0007669"/>
    <property type="project" value="TreeGrafter"/>
</dbReference>
<reference evidence="2" key="2">
    <citation type="submission" date="2025-09" db="UniProtKB">
        <authorList>
            <consortium name="Ensembl"/>
        </authorList>
    </citation>
    <scope>IDENTIFICATION</scope>
</reference>
<proteinExistence type="predicted"/>
<feature type="domain" description="Ceramide kinase C-terminal" evidence="1">
    <location>
        <begin position="108"/>
        <end position="180"/>
    </location>
</feature>
<dbReference type="Gene3D" id="2.60.200.40">
    <property type="match status" value="2"/>
</dbReference>
<dbReference type="GO" id="GO:0016020">
    <property type="term" value="C:membrane"/>
    <property type="evidence" value="ECO:0007669"/>
    <property type="project" value="GOC"/>
</dbReference>
<evidence type="ECO:0000313" key="2">
    <source>
        <dbReference type="Ensembl" id="ENSPCEP00000014219.1"/>
    </source>
</evidence>
<organism evidence="2 3">
    <name type="scientific">Pelusios castaneus</name>
    <name type="common">West African mud turtle</name>
    <dbReference type="NCBI Taxonomy" id="367368"/>
    <lineage>
        <taxon>Eukaryota</taxon>
        <taxon>Metazoa</taxon>
        <taxon>Chordata</taxon>
        <taxon>Craniata</taxon>
        <taxon>Vertebrata</taxon>
        <taxon>Euteleostomi</taxon>
        <taxon>Archelosauria</taxon>
        <taxon>Testudinata</taxon>
        <taxon>Testudines</taxon>
        <taxon>Pleurodira</taxon>
        <taxon>Pelomedusidae</taxon>
        <taxon>Pelusios</taxon>
    </lineage>
</organism>
<accession>A0A8C8S5E9</accession>
<dbReference type="PANTHER" id="PTHR12358">
    <property type="entry name" value="SPHINGOSINE KINASE"/>
    <property type="match status" value="1"/>
</dbReference>
<dbReference type="InterPro" id="IPR016064">
    <property type="entry name" value="NAD/diacylglycerol_kinase_sf"/>
</dbReference>
<dbReference type="Pfam" id="PF19280">
    <property type="entry name" value="CERK_C"/>
    <property type="match status" value="1"/>
</dbReference>
<dbReference type="InterPro" id="IPR045363">
    <property type="entry name" value="CERK_C"/>
</dbReference>
<evidence type="ECO:0000259" key="1">
    <source>
        <dbReference type="Pfam" id="PF19280"/>
    </source>
</evidence>
<dbReference type="InterPro" id="IPR050187">
    <property type="entry name" value="Lipid_Phosphate_FormReg"/>
</dbReference>
<dbReference type="PANTHER" id="PTHR12358:SF95">
    <property type="entry name" value="CERAMIDE KINASE"/>
    <property type="match status" value="1"/>
</dbReference>
<sequence length="278" mass="30373">WAWALQGALGWPGGESGLHVFSCLVTPPISAPGDSQPLDVCSVHHHGRLLRYAVSLVGYGFYGDVVSDSEQHRWMGPMRYDFSARVAEEWGNGQRVAEAPGQGTGGYDVSPAAGEWQREQGRFLAINLTCMSSACPKSPDGLSPSAHLADGTADLILVRECSALGFLRHLSRHMDHRDQVLRVWVGGTRKEVQGRNGSQGASGDCNVSPLLLVLASAVKENHFSPSSSQQPFRDLNCYHVPSQSLFQTKQTQLFQSSLISQVFQTFNHFYCSSLEVIL</sequence>
<dbReference type="AlphaFoldDB" id="A0A8C8S5E9"/>
<name>A0A8C8S5E9_9SAUR</name>
<dbReference type="Proteomes" id="UP000694393">
    <property type="component" value="Unplaced"/>
</dbReference>
<dbReference type="GO" id="GO:0001729">
    <property type="term" value="F:ceramide kinase activity"/>
    <property type="evidence" value="ECO:0007669"/>
    <property type="project" value="TreeGrafter"/>
</dbReference>